<organism evidence="1 2">
    <name type="scientific">Halocaridina rubra</name>
    <name type="common">Hawaiian red shrimp</name>
    <dbReference type="NCBI Taxonomy" id="373956"/>
    <lineage>
        <taxon>Eukaryota</taxon>
        <taxon>Metazoa</taxon>
        <taxon>Ecdysozoa</taxon>
        <taxon>Arthropoda</taxon>
        <taxon>Crustacea</taxon>
        <taxon>Multicrustacea</taxon>
        <taxon>Malacostraca</taxon>
        <taxon>Eumalacostraca</taxon>
        <taxon>Eucarida</taxon>
        <taxon>Decapoda</taxon>
        <taxon>Pleocyemata</taxon>
        <taxon>Caridea</taxon>
        <taxon>Atyoidea</taxon>
        <taxon>Atyidae</taxon>
        <taxon>Halocaridina</taxon>
    </lineage>
</organism>
<evidence type="ECO:0000313" key="1">
    <source>
        <dbReference type="EMBL" id="KAK7076282.1"/>
    </source>
</evidence>
<keyword evidence="2" id="KW-1185">Reference proteome</keyword>
<reference evidence="1 2" key="1">
    <citation type="submission" date="2023-11" db="EMBL/GenBank/DDBJ databases">
        <title>Halocaridina rubra genome assembly.</title>
        <authorList>
            <person name="Smith C."/>
        </authorList>
    </citation>
    <scope>NUCLEOTIDE SEQUENCE [LARGE SCALE GENOMIC DNA]</scope>
    <source>
        <strain evidence="1">EP-1</strain>
        <tissue evidence="1">Whole</tissue>
    </source>
</reference>
<protein>
    <submittedName>
        <fullName evidence="1">Uncharacterized protein</fullName>
    </submittedName>
</protein>
<comment type="caution">
    <text evidence="1">The sequence shown here is derived from an EMBL/GenBank/DDBJ whole genome shotgun (WGS) entry which is preliminary data.</text>
</comment>
<sequence length="76" mass="8669">MYIYNILDRYSVQFYKGSPALARNYFLNTSNEEYAGYIAAYRALMEETVTALAGGRSPNTTHIDELIAFETKFALQ</sequence>
<gene>
    <name evidence="1" type="ORF">SK128_026430</name>
</gene>
<dbReference type="Proteomes" id="UP001381693">
    <property type="component" value="Unassembled WGS sequence"/>
</dbReference>
<accession>A0AAN9AAH4</accession>
<proteinExistence type="predicted"/>
<dbReference type="EMBL" id="JAXCGZ010009738">
    <property type="protein sequence ID" value="KAK7076282.1"/>
    <property type="molecule type" value="Genomic_DNA"/>
</dbReference>
<dbReference type="Gene3D" id="1.10.1380.10">
    <property type="entry name" value="Neutral endopeptidase , domain2"/>
    <property type="match status" value="1"/>
</dbReference>
<name>A0AAN9AAH4_HALRR</name>
<dbReference type="InterPro" id="IPR042089">
    <property type="entry name" value="Peptidase_M13_dom_2"/>
</dbReference>
<dbReference type="AlphaFoldDB" id="A0AAN9AAH4"/>
<evidence type="ECO:0000313" key="2">
    <source>
        <dbReference type="Proteomes" id="UP001381693"/>
    </source>
</evidence>